<dbReference type="Proteomes" id="UP000297940">
    <property type="component" value="Unassembled WGS sequence"/>
</dbReference>
<reference evidence="2" key="1">
    <citation type="journal article" date="2019" name="PLoS Negl. Trop. Dis.">
        <title>Revisiting the worldwide diversity of Leptospira species in the environment.</title>
        <authorList>
            <person name="Vincent A.T."/>
            <person name="Schiettekatte O."/>
            <person name="Bourhy P."/>
            <person name="Veyrier F.J."/>
            <person name="Picardeau M."/>
        </authorList>
    </citation>
    <scope>NUCLEOTIDE SEQUENCE [LARGE SCALE GENOMIC DNA]</scope>
    <source>
        <strain evidence="2">201601298</strain>
    </source>
</reference>
<keyword evidence="2" id="KW-1185">Reference proteome</keyword>
<protein>
    <recommendedName>
        <fullName evidence="3">DUF4917 family protein</fullName>
    </recommendedName>
</protein>
<dbReference type="RefSeq" id="WP_135694682.1">
    <property type="nucleotide sequence ID" value="NZ_RQHK01000007.1"/>
</dbReference>
<name>A0ABY2NZ59_9LEPT</name>
<accession>A0ABY2NZ59</accession>
<dbReference type="EMBL" id="RQHK01000007">
    <property type="protein sequence ID" value="TGM74768.1"/>
    <property type="molecule type" value="Genomic_DNA"/>
</dbReference>
<comment type="caution">
    <text evidence="1">The sequence shown here is derived from an EMBL/GenBank/DDBJ whole genome shotgun (WGS) entry which is preliminary data.</text>
</comment>
<evidence type="ECO:0008006" key="3">
    <source>
        <dbReference type="Google" id="ProtNLM"/>
    </source>
</evidence>
<sequence>MEKIEFHNYGNLFKIAVEKLPSKNLKELTVKRLIIAGNGSVSNGWDPVKKVFLEKELVKGSGRIDLKKYVQENKTLEAIILITHLKRVFRSKLLKDKASKNDYSSSLEIIKNLNEFNNAIADEFNKSVENKSLKFQPEIKIIYDLLKTKEEFLETLFLTLNWDNLAWNDDLLGNVGYLHGNVLNPETMFMPSQYMSENFEFLTFHSLNPSFLTQEERIILLKGNKDIYLESIAQVFNNCFANCEELYLWGVGLNIYDTDLMVTLSVVIPEKLKKIVIINRNSDQNSITSQLKVMLPNYNGEIQYINSSTT</sequence>
<organism evidence="1 2">
    <name type="scientific">Leptospira mtsangambouensis</name>
    <dbReference type="NCBI Taxonomy" id="2484912"/>
    <lineage>
        <taxon>Bacteria</taxon>
        <taxon>Pseudomonadati</taxon>
        <taxon>Spirochaetota</taxon>
        <taxon>Spirochaetia</taxon>
        <taxon>Leptospirales</taxon>
        <taxon>Leptospiraceae</taxon>
        <taxon>Leptospira</taxon>
    </lineage>
</organism>
<gene>
    <name evidence="1" type="ORF">EHR01_10150</name>
</gene>
<evidence type="ECO:0000313" key="2">
    <source>
        <dbReference type="Proteomes" id="UP000297940"/>
    </source>
</evidence>
<evidence type="ECO:0000313" key="1">
    <source>
        <dbReference type="EMBL" id="TGM74768.1"/>
    </source>
</evidence>
<proteinExistence type="predicted"/>